<dbReference type="EMBL" id="AJWJ01000417">
    <property type="protein sequence ID" value="KAF2071064.1"/>
    <property type="molecule type" value="Genomic_DNA"/>
</dbReference>
<keyword evidence="1" id="KW-0560">Oxidoreductase</keyword>
<dbReference type="InterPro" id="IPR005123">
    <property type="entry name" value="Oxoglu/Fe-dep_dioxygenase_dom"/>
</dbReference>
<dbReference type="InterPro" id="IPR044861">
    <property type="entry name" value="IPNS-like_FE2OG_OXY"/>
</dbReference>
<keyword evidence="4" id="KW-1185">Reference proteome</keyword>
<dbReference type="Pfam" id="PF03171">
    <property type="entry name" value="2OG-FeII_Oxy"/>
    <property type="match status" value="1"/>
</dbReference>
<dbReference type="GO" id="GO:0016491">
    <property type="term" value="F:oxidoreductase activity"/>
    <property type="evidence" value="ECO:0007669"/>
    <property type="project" value="UniProtKB-KW"/>
</dbReference>
<accession>A0A8J4PPE4</accession>
<comment type="similarity">
    <text evidence="1">Belongs to the iron/ascorbate-dependent oxidoreductase family.</text>
</comment>
<dbReference type="Pfam" id="PF14226">
    <property type="entry name" value="DIOX_N"/>
    <property type="match status" value="1"/>
</dbReference>
<dbReference type="PANTHER" id="PTHR47990">
    <property type="entry name" value="2-OXOGLUTARATE (2OG) AND FE(II)-DEPENDENT OXYGENASE SUPERFAMILY PROTEIN-RELATED"/>
    <property type="match status" value="1"/>
</dbReference>
<dbReference type="SUPFAM" id="SSF51197">
    <property type="entry name" value="Clavaminate synthase-like"/>
    <property type="match status" value="1"/>
</dbReference>
<dbReference type="AlphaFoldDB" id="A0A8J4PPE4"/>
<evidence type="ECO:0000259" key="2">
    <source>
        <dbReference type="PROSITE" id="PS51471"/>
    </source>
</evidence>
<proteinExistence type="inferred from homology"/>
<reference evidence="3" key="1">
    <citation type="submission" date="2020-01" db="EMBL/GenBank/DDBJ databases">
        <title>Development of genomics and gene disruption for Polysphondylium violaceum indicates a role for the polyketide synthase stlB in stalk morphogenesis.</title>
        <authorList>
            <person name="Narita B."/>
            <person name="Kawabe Y."/>
            <person name="Kin K."/>
            <person name="Saito T."/>
            <person name="Gibbs R."/>
            <person name="Kuspa A."/>
            <person name="Muzny D."/>
            <person name="Queller D."/>
            <person name="Richards S."/>
            <person name="Strassman J."/>
            <person name="Sucgang R."/>
            <person name="Worley K."/>
            <person name="Schaap P."/>
        </authorList>
    </citation>
    <scope>NUCLEOTIDE SEQUENCE</scope>
    <source>
        <strain evidence="3">QSvi11</strain>
    </source>
</reference>
<dbReference type="GO" id="GO:0046872">
    <property type="term" value="F:metal ion binding"/>
    <property type="evidence" value="ECO:0007669"/>
    <property type="project" value="UniProtKB-KW"/>
</dbReference>
<comment type="caution">
    <text evidence="3">The sequence shown here is derived from an EMBL/GenBank/DDBJ whole genome shotgun (WGS) entry which is preliminary data.</text>
</comment>
<evidence type="ECO:0000313" key="3">
    <source>
        <dbReference type="EMBL" id="KAF2071064.1"/>
    </source>
</evidence>
<sequence length="330" mass="37298">MSTIPIIDISPIILNKFDANDKEVVQKWKDVSKQIDTACRSIGFFYVKGHGIEDSRMKAIEKASRDLFNLPLEEKNKISITQSVNHRGYGEFATEKLSPDSVDNKETFDLGQPLALDHPLVADSPKLHGPNQYPEKLGSEWQKLVDDHFYTMLKLGTTILSCVTLSLDLPIDFFEDMFKFPMCAFRMIHYPGVEQSGATDNQGKVSLSAGEHTDYGCITLLCQDTTGGLQVGDIHGNWINAVPIKDTFVVNIGDMLNRWTNGIYHSTPHRVLSPKQDRFSYVFFFEPHYKTPVTCLPSCSSAENPPKYEPILAGDYLMSRFADTYTYYKK</sequence>
<dbReference type="PRINTS" id="PR00682">
    <property type="entry name" value="IPNSYNTHASE"/>
</dbReference>
<keyword evidence="1" id="KW-0408">Iron</keyword>
<evidence type="ECO:0000256" key="1">
    <source>
        <dbReference type="RuleBase" id="RU003682"/>
    </source>
</evidence>
<gene>
    <name evidence="3" type="ORF">CYY_007618</name>
</gene>
<dbReference type="Proteomes" id="UP000695562">
    <property type="component" value="Unassembled WGS sequence"/>
</dbReference>
<keyword evidence="1" id="KW-0479">Metal-binding</keyword>
<dbReference type="InterPro" id="IPR027443">
    <property type="entry name" value="IPNS-like_sf"/>
</dbReference>
<dbReference type="PROSITE" id="PS51471">
    <property type="entry name" value="FE2OG_OXY"/>
    <property type="match status" value="1"/>
</dbReference>
<name>A0A8J4PPE4_9MYCE</name>
<dbReference type="OrthoDB" id="18934at2759"/>
<dbReference type="InterPro" id="IPR026992">
    <property type="entry name" value="DIOX_N"/>
</dbReference>
<dbReference type="Gene3D" id="2.60.120.330">
    <property type="entry name" value="B-lactam Antibiotic, Isopenicillin N Synthase, Chain"/>
    <property type="match status" value="1"/>
</dbReference>
<feature type="domain" description="Fe2OG dioxygenase" evidence="2">
    <location>
        <begin position="179"/>
        <end position="287"/>
    </location>
</feature>
<dbReference type="InterPro" id="IPR050231">
    <property type="entry name" value="Iron_ascorbate_oxido_reductase"/>
</dbReference>
<protein>
    <recommendedName>
        <fullName evidence="2">Fe2OG dioxygenase domain-containing protein</fullName>
    </recommendedName>
</protein>
<organism evidence="3 4">
    <name type="scientific">Polysphondylium violaceum</name>
    <dbReference type="NCBI Taxonomy" id="133409"/>
    <lineage>
        <taxon>Eukaryota</taxon>
        <taxon>Amoebozoa</taxon>
        <taxon>Evosea</taxon>
        <taxon>Eumycetozoa</taxon>
        <taxon>Dictyostelia</taxon>
        <taxon>Dictyosteliales</taxon>
        <taxon>Dictyosteliaceae</taxon>
        <taxon>Polysphondylium</taxon>
    </lineage>
</organism>
<evidence type="ECO:0000313" key="4">
    <source>
        <dbReference type="Proteomes" id="UP000695562"/>
    </source>
</evidence>